<evidence type="ECO:0008006" key="2">
    <source>
        <dbReference type="Google" id="ProtNLM"/>
    </source>
</evidence>
<dbReference type="InterPro" id="IPR056931">
    <property type="entry name" value="D14-like"/>
</dbReference>
<name>A0A1J5RHD2_9ZZZZ</name>
<dbReference type="AlphaFoldDB" id="A0A1J5RHD2"/>
<evidence type="ECO:0000313" key="1">
    <source>
        <dbReference type="EMBL" id="OIQ94826.1"/>
    </source>
</evidence>
<gene>
    <name evidence="1" type="ORF">GALL_231810</name>
</gene>
<organism evidence="1">
    <name type="scientific">mine drainage metagenome</name>
    <dbReference type="NCBI Taxonomy" id="410659"/>
    <lineage>
        <taxon>unclassified sequences</taxon>
        <taxon>metagenomes</taxon>
        <taxon>ecological metagenomes</taxon>
    </lineage>
</organism>
<dbReference type="EMBL" id="MLJW01000178">
    <property type="protein sequence ID" value="OIQ94826.1"/>
    <property type="molecule type" value="Genomic_DNA"/>
</dbReference>
<proteinExistence type="predicted"/>
<dbReference type="Pfam" id="PF24608">
    <property type="entry name" value="PDDEXK_15"/>
    <property type="match status" value="1"/>
</dbReference>
<sequence length="126" mass="13772">MSASQRNKGASGERELFAALSELLGYTVRRNIGQARAGGADGLDVPGWAIECKRCEALAIAAWWQQACRQAEAMNRKPLLFYRQSRRPWLAVVDAAELAPAIFAPGRELATLRLEGAAQLMRAGMQ</sequence>
<accession>A0A1J5RHD2</accession>
<reference evidence="1" key="1">
    <citation type="submission" date="2016-10" db="EMBL/GenBank/DDBJ databases">
        <title>Sequence of Gallionella enrichment culture.</title>
        <authorList>
            <person name="Poehlein A."/>
            <person name="Muehling M."/>
            <person name="Daniel R."/>
        </authorList>
    </citation>
    <scope>NUCLEOTIDE SEQUENCE</scope>
</reference>
<protein>
    <recommendedName>
        <fullName evidence="2">Holliday junction resolvase</fullName>
    </recommendedName>
</protein>
<comment type="caution">
    <text evidence="1">The sequence shown here is derived from an EMBL/GenBank/DDBJ whole genome shotgun (WGS) entry which is preliminary data.</text>
</comment>